<dbReference type="AlphaFoldDB" id="A0A4Y1MRL4"/>
<accession>A0A4Y1MRL4</accession>
<dbReference type="RefSeq" id="WP_168550427.1">
    <property type="nucleotide sequence ID" value="NZ_CP025065.1"/>
</dbReference>
<reference evidence="1" key="1">
    <citation type="submission" date="2017-12" db="EMBL/GenBank/DDBJ databases">
        <authorList>
            <person name="Martens C."/>
            <person name="Dahlstrom E."/>
            <person name="Barbian K."/>
            <person name="Sykora L."/>
            <person name="Ricklefs S."/>
            <person name="Bruno D."/>
            <person name="Anzick I."/>
            <person name="Myles I."/>
            <person name="Datta S.K."/>
        </authorList>
    </citation>
    <scope>NUCLEOTIDE SEQUENCE</scope>
    <source>
        <strain evidence="1">AD2</strain>
        <plasmid evidence="1">p1-AD2</plasmid>
    </source>
</reference>
<evidence type="ECO:0000313" key="1">
    <source>
        <dbReference type="EMBL" id="AWV20622.1"/>
    </source>
</evidence>
<organism evidence="1">
    <name type="scientific">Roseomonas mucosa</name>
    <dbReference type="NCBI Taxonomy" id="207340"/>
    <lineage>
        <taxon>Bacteria</taxon>
        <taxon>Pseudomonadati</taxon>
        <taxon>Pseudomonadota</taxon>
        <taxon>Alphaproteobacteria</taxon>
        <taxon>Acetobacterales</taxon>
        <taxon>Roseomonadaceae</taxon>
        <taxon>Roseomonas</taxon>
    </lineage>
</organism>
<proteinExistence type="predicted"/>
<protein>
    <submittedName>
        <fullName evidence="1">Uncharacterized protein</fullName>
    </submittedName>
</protein>
<geneLocation type="plasmid" evidence="1">
    <name>p1-AD2</name>
</geneLocation>
<keyword evidence="1" id="KW-0614">Plasmid</keyword>
<dbReference type="EMBL" id="CP025188">
    <property type="protein sequence ID" value="AWV20622.1"/>
    <property type="molecule type" value="Genomic_DNA"/>
</dbReference>
<name>A0A4Y1MRL4_9PROT</name>
<gene>
    <name evidence="1" type="ORF">RADP37_04774</name>
</gene>
<sequence length="81" mass="8906">MSRPRVVIFPGLTPASEWEMMAGATMDIALAARACGDEAEYRIQAERAEAYHQEAEKMVALMVTVEDANLAEPAAELLPWL</sequence>